<name>A0A382RVW4_9ZZZZ</name>
<evidence type="ECO:0000256" key="1">
    <source>
        <dbReference type="SAM" id="MobiDB-lite"/>
    </source>
</evidence>
<sequence>MGKPESQRETSSWNAKLVEDIYQHNPS</sequence>
<organism evidence="2">
    <name type="scientific">marine metagenome</name>
    <dbReference type="NCBI Taxonomy" id="408172"/>
    <lineage>
        <taxon>unclassified sequences</taxon>
        <taxon>metagenomes</taxon>
        <taxon>ecological metagenomes</taxon>
    </lineage>
</organism>
<dbReference type="AlphaFoldDB" id="A0A382RVW4"/>
<reference evidence="2" key="1">
    <citation type="submission" date="2018-05" db="EMBL/GenBank/DDBJ databases">
        <authorList>
            <person name="Lanie J.A."/>
            <person name="Ng W.-L."/>
            <person name="Kazmierczak K.M."/>
            <person name="Andrzejewski T.M."/>
            <person name="Davidsen T.M."/>
            <person name="Wayne K.J."/>
            <person name="Tettelin H."/>
            <person name="Glass J.I."/>
            <person name="Rusch D."/>
            <person name="Podicherti R."/>
            <person name="Tsui H.-C.T."/>
            <person name="Winkler M.E."/>
        </authorList>
    </citation>
    <scope>NUCLEOTIDE SEQUENCE</scope>
</reference>
<feature type="non-terminal residue" evidence="2">
    <location>
        <position position="27"/>
    </location>
</feature>
<protein>
    <submittedName>
        <fullName evidence="2">Uncharacterized protein</fullName>
    </submittedName>
</protein>
<feature type="compositionally biased region" description="Basic and acidic residues" evidence="1">
    <location>
        <begin position="17"/>
        <end position="27"/>
    </location>
</feature>
<accession>A0A382RVW4</accession>
<feature type="region of interest" description="Disordered" evidence="1">
    <location>
        <begin position="1"/>
        <end position="27"/>
    </location>
</feature>
<proteinExistence type="predicted"/>
<evidence type="ECO:0000313" key="2">
    <source>
        <dbReference type="EMBL" id="SVD01783.1"/>
    </source>
</evidence>
<gene>
    <name evidence="2" type="ORF">METZ01_LOCUS354637</name>
</gene>
<dbReference type="EMBL" id="UINC01124556">
    <property type="protein sequence ID" value="SVD01783.1"/>
    <property type="molecule type" value="Genomic_DNA"/>
</dbReference>